<dbReference type="InterPro" id="IPR000014">
    <property type="entry name" value="PAS"/>
</dbReference>
<evidence type="ECO:0000313" key="3">
    <source>
        <dbReference type="Proteomes" id="UP001458415"/>
    </source>
</evidence>
<proteinExistence type="predicted"/>
<feature type="domain" description="PAS" evidence="1">
    <location>
        <begin position="1"/>
        <end position="30"/>
    </location>
</feature>
<evidence type="ECO:0000313" key="2">
    <source>
        <dbReference type="EMBL" id="MER6977483.1"/>
    </source>
</evidence>
<organism evidence="2 3">
    <name type="scientific">Streptomyces carpinensis</name>
    <dbReference type="NCBI Taxonomy" id="66369"/>
    <lineage>
        <taxon>Bacteria</taxon>
        <taxon>Bacillati</taxon>
        <taxon>Actinomycetota</taxon>
        <taxon>Actinomycetes</taxon>
        <taxon>Kitasatosporales</taxon>
        <taxon>Streptomycetaceae</taxon>
        <taxon>Streptomyces</taxon>
    </lineage>
</organism>
<dbReference type="InterPro" id="IPR035965">
    <property type="entry name" value="PAS-like_dom_sf"/>
</dbReference>
<name>A0ABV1VZX9_9ACTN</name>
<keyword evidence="3" id="KW-1185">Reference proteome</keyword>
<reference evidence="2 3" key="1">
    <citation type="submission" date="2024-06" db="EMBL/GenBank/DDBJ databases">
        <title>The Natural Products Discovery Center: Release of the First 8490 Sequenced Strains for Exploring Actinobacteria Biosynthetic Diversity.</title>
        <authorList>
            <person name="Kalkreuter E."/>
            <person name="Kautsar S.A."/>
            <person name="Yang D."/>
            <person name="Bader C.D."/>
            <person name="Teijaro C.N."/>
            <person name="Fluegel L."/>
            <person name="Davis C.M."/>
            <person name="Simpson J.R."/>
            <person name="Lauterbach L."/>
            <person name="Steele A.D."/>
            <person name="Gui C."/>
            <person name="Meng S."/>
            <person name="Li G."/>
            <person name="Viehrig K."/>
            <person name="Ye F."/>
            <person name="Su P."/>
            <person name="Kiefer A.F."/>
            <person name="Nichols A."/>
            <person name="Cepeda A.J."/>
            <person name="Yan W."/>
            <person name="Fan B."/>
            <person name="Jiang Y."/>
            <person name="Adhikari A."/>
            <person name="Zheng C.-J."/>
            <person name="Schuster L."/>
            <person name="Cowan T.M."/>
            <person name="Smanski M.J."/>
            <person name="Chevrette M.G."/>
            <person name="De Carvalho L.P.S."/>
            <person name="Shen B."/>
        </authorList>
    </citation>
    <scope>NUCLEOTIDE SEQUENCE [LARGE SCALE GENOMIC DNA]</scope>
    <source>
        <strain evidence="2 3">NPDC000634</strain>
    </source>
</reference>
<dbReference type="CDD" id="cd00130">
    <property type="entry name" value="PAS"/>
    <property type="match status" value="1"/>
</dbReference>
<protein>
    <submittedName>
        <fullName evidence="2">PAS domain-containing protein</fullName>
    </submittedName>
</protein>
<evidence type="ECO:0000259" key="1">
    <source>
        <dbReference type="PROSITE" id="PS50112"/>
    </source>
</evidence>
<comment type="caution">
    <text evidence="2">The sequence shown here is derived from an EMBL/GenBank/DDBJ whole genome shotgun (WGS) entry which is preliminary data.</text>
</comment>
<dbReference type="EMBL" id="JBEPCU010000129">
    <property type="protein sequence ID" value="MER6977483.1"/>
    <property type="molecule type" value="Genomic_DNA"/>
</dbReference>
<gene>
    <name evidence="2" type="ORF">ABT317_10775</name>
</gene>
<dbReference type="SUPFAM" id="SSF55785">
    <property type="entry name" value="PYP-like sensor domain (PAS domain)"/>
    <property type="match status" value="1"/>
</dbReference>
<accession>A0ABV1VZX9</accession>
<sequence>MVVDDGGAVVQWSREAEELLGRAAAEVLGQPVGRVVSRTVTAAARRVLSRLRGDRPASRADLRVRRFRMSGSAISTRCVGTSPVWARRRSPITRSPGR</sequence>
<dbReference type="NCBIfam" id="TIGR00229">
    <property type="entry name" value="sensory_box"/>
    <property type="match status" value="1"/>
</dbReference>
<dbReference type="PROSITE" id="PS50112">
    <property type="entry name" value="PAS"/>
    <property type="match status" value="1"/>
</dbReference>
<dbReference type="Proteomes" id="UP001458415">
    <property type="component" value="Unassembled WGS sequence"/>
</dbReference>
<dbReference type="InterPro" id="IPR013767">
    <property type="entry name" value="PAS_fold"/>
</dbReference>
<dbReference type="Gene3D" id="3.30.450.20">
    <property type="entry name" value="PAS domain"/>
    <property type="match status" value="1"/>
</dbReference>
<dbReference type="Pfam" id="PF00989">
    <property type="entry name" value="PAS"/>
    <property type="match status" value="1"/>
</dbReference>